<dbReference type="Proteomes" id="UP000541421">
    <property type="component" value="Unassembled WGS sequence"/>
</dbReference>
<keyword evidence="16" id="KW-1185">Reference proteome</keyword>
<dbReference type="Pfam" id="PF02163">
    <property type="entry name" value="Peptidase_M50"/>
    <property type="match status" value="1"/>
</dbReference>
<dbReference type="RefSeq" id="WP_171587653.1">
    <property type="nucleotide sequence ID" value="NZ_JABGBO010000001.1"/>
</dbReference>
<accession>A0A7Y4L860</accession>
<evidence type="ECO:0000256" key="5">
    <source>
        <dbReference type="ARBA" id="ARBA00022670"/>
    </source>
</evidence>
<evidence type="ECO:0000256" key="10">
    <source>
        <dbReference type="ARBA" id="ARBA00022989"/>
    </source>
</evidence>
<keyword evidence="11" id="KW-0482">Metalloprotease</keyword>
<feature type="transmembrane region" description="Helical" evidence="13">
    <location>
        <begin position="54"/>
        <end position="75"/>
    </location>
</feature>
<dbReference type="EMBL" id="JABGBO010000001">
    <property type="protein sequence ID" value="NOL48668.1"/>
    <property type="molecule type" value="Genomic_DNA"/>
</dbReference>
<evidence type="ECO:0000259" key="14">
    <source>
        <dbReference type="Pfam" id="PF02163"/>
    </source>
</evidence>
<evidence type="ECO:0000256" key="1">
    <source>
        <dbReference type="ARBA" id="ARBA00001947"/>
    </source>
</evidence>
<gene>
    <name evidence="15" type="ORF">HKX40_00745</name>
</gene>
<name>A0A7Y4L860_9BURK</name>
<evidence type="ECO:0000256" key="8">
    <source>
        <dbReference type="ARBA" id="ARBA00022801"/>
    </source>
</evidence>
<evidence type="ECO:0000256" key="3">
    <source>
        <dbReference type="ARBA" id="ARBA00007931"/>
    </source>
</evidence>
<dbReference type="PANTHER" id="PTHR35864">
    <property type="entry name" value="ZINC METALLOPROTEASE MJ0611-RELATED"/>
    <property type="match status" value="1"/>
</dbReference>
<feature type="transmembrane region" description="Helical" evidence="13">
    <location>
        <begin position="179"/>
        <end position="197"/>
    </location>
</feature>
<keyword evidence="6 13" id="KW-0812">Transmembrane</keyword>
<keyword evidence="4" id="KW-1003">Cell membrane</keyword>
<protein>
    <submittedName>
        <fullName evidence="15">Site-2 protease family protein</fullName>
    </submittedName>
</protein>
<evidence type="ECO:0000256" key="11">
    <source>
        <dbReference type="ARBA" id="ARBA00023049"/>
    </source>
</evidence>
<feature type="transmembrane region" description="Helical" evidence="13">
    <location>
        <begin position="95"/>
        <end position="117"/>
    </location>
</feature>
<evidence type="ECO:0000256" key="13">
    <source>
        <dbReference type="SAM" id="Phobius"/>
    </source>
</evidence>
<evidence type="ECO:0000256" key="6">
    <source>
        <dbReference type="ARBA" id="ARBA00022692"/>
    </source>
</evidence>
<evidence type="ECO:0000256" key="9">
    <source>
        <dbReference type="ARBA" id="ARBA00022833"/>
    </source>
</evidence>
<evidence type="ECO:0000256" key="2">
    <source>
        <dbReference type="ARBA" id="ARBA00004651"/>
    </source>
</evidence>
<sequence length="214" mass="23625">MSLDQILFYISVYVPPLLFAITLHEAAHGYAARYFGDNSAYAAGRLSLNPVHHIDPIGTIALPLIFIVMGTPFIFGWAKPVPVDIGRLHNPKRDMMYVAAAGPLANLMMAFLWAVVLRLLIALEFDSEVLMSMCIFGIKINIILMLFNLFPIPPLDGGRILVGLLPMRAAIKLASLEPYGMFIVVALLAVGAFEFLFKDLFIGIIKVIFYLVGL</sequence>
<dbReference type="GO" id="GO:0008237">
    <property type="term" value="F:metallopeptidase activity"/>
    <property type="evidence" value="ECO:0007669"/>
    <property type="project" value="UniProtKB-KW"/>
</dbReference>
<dbReference type="CDD" id="cd06158">
    <property type="entry name" value="S2P-M50_like_1"/>
    <property type="match status" value="1"/>
</dbReference>
<keyword evidence="10 13" id="KW-1133">Transmembrane helix</keyword>
<dbReference type="InterPro" id="IPR052348">
    <property type="entry name" value="Metallopeptidase_M50B"/>
</dbReference>
<evidence type="ECO:0000256" key="12">
    <source>
        <dbReference type="ARBA" id="ARBA00023136"/>
    </source>
</evidence>
<dbReference type="GO" id="GO:0005886">
    <property type="term" value="C:plasma membrane"/>
    <property type="evidence" value="ECO:0007669"/>
    <property type="project" value="UniProtKB-SubCell"/>
</dbReference>
<evidence type="ECO:0000256" key="4">
    <source>
        <dbReference type="ARBA" id="ARBA00022475"/>
    </source>
</evidence>
<comment type="similarity">
    <text evidence="3">Belongs to the peptidase M50B family.</text>
</comment>
<feature type="transmembrane region" description="Helical" evidence="13">
    <location>
        <begin position="6"/>
        <end position="23"/>
    </location>
</feature>
<comment type="caution">
    <text evidence="15">The sequence shown here is derived from an EMBL/GenBank/DDBJ whole genome shotgun (WGS) entry which is preliminary data.</text>
</comment>
<evidence type="ECO:0000313" key="15">
    <source>
        <dbReference type="EMBL" id="NOL48668.1"/>
    </source>
</evidence>
<keyword evidence="12 13" id="KW-0472">Membrane</keyword>
<keyword evidence="8" id="KW-0378">Hydrolase</keyword>
<dbReference type="AlphaFoldDB" id="A0A7Y4L860"/>
<reference evidence="15 16" key="1">
    <citation type="submission" date="2020-05" db="EMBL/GenBank/DDBJ databases">
        <authorList>
            <person name="Niu N."/>
        </authorList>
    </citation>
    <scope>NUCLEOTIDE SEQUENCE [LARGE SCALE GENOMIC DNA]</scope>
    <source>
        <strain evidence="15 16">LMG10982</strain>
    </source>
</reference>
<evidence type="ECO:0000313" key="16">
    <source>
        <dbReference type="Proteomes" id="UP000541421"/>
    </source>
</evidence>
<comment type="subcellular location">
    <subcellularLocation>
        <location evidence="2">Cell membrane</location>
        <topology evidence="2">Multi-pass membrane protein</topology>
    </subcellularLocation>
</comment>
<evidence type="ECO:0000256" key="7">
    <source>
        <dbReference type="ARBA" id="ARBA00022723"/>
    </source>
</evidence>
<keyword evidence="5 15" id="KW-0645">Protease</keyword>
<dbReference type="InterPro" id="IPR008915">
    <property type="entry name" value="Peptidase_M50"/>
</dbReference>
<feature type="domain" description="Peptidase M50" evidence="14">
    <location>
        <begin position="132"/>
        <end position="189"/>
    </location>
</feature>
<dbReference type="GO" id="GO:0006508">
    <property type="term" value="P:proteolysis"/>
    <property type="evidence" value="ECO:0007669"/>
    <property type="project" value="UniProtKB-KW"/>
</dbReference>
<organism evidence="15 16">
    <name type="scientific">Pelistega europaea</name>
    <dbReference type="NCBI Taxonomy" id="106147"/>
    <lineage>
        <taxon>Bacteria</taxon>
        <taxon>Pseudomonadati</taxon>
        <taxon>Pseudomonadota</taxon>
        <taxon>Betaproteobacteria</taxon>
        <taxon>Burkholderiales</taxon>
        <taxon>Alcaligenaceae</taxon>
        <taxon>Pelistega</taxon>
    </lineage>
</organism>
<dbReference type="InterPro" id="IPR044537">
    <property type="entry name" value="Rip2-like"/>
</dbReference>
<proteinExistence type="inferred from homology"/>
<comment type="cofactor">
    <cofactor evidence="1">
        <name>Zn(2+)</name>
        <dbReference type="ChEBI" id="CHEBI:29105"/>
    </cofactor>
</comment>
<keyword evidence="7" id="KW-0479">Metal-binding</keyword>
<dbReference type="GO" id="GO:0046872">
    <property type="term" value="F:metal ion binding"/>
    <property type="evidence" value="ECO:0007669"/>
    <property type="project" value="UniProtKB-KW"/>
</dbReference>
<feature type="transmembrane region" description="Helical" evidence="13">
    <location>
        <begin position="129"/>
        <end position="150"/>
    </location>
</feature>
<dbReference type="PANTHER" id="PTHR35864:SF1">
    <property type="entry name" value="ZINC METALLOPROTEASE YWHC-RELATED"/>
    <property type="match status" value="1"/>
</dbReference>
<keyword evidence="9" id="KW-0862">Zinc</keyword>